<reference evidence="1 2" key="1">
    <citation type="journal article" date="2022" name="DNA Res.">
        <title>Chromosomal-level genome assembly of the orchid tree Bauhinia variegata (Leguminosae; Cercidoideae) supports the allotetraploid origin hypothesis of Bauhinia.</title>
        <authorList>
            <person name="Zhong Y."/>
            <person name="Chen Y."/>
            <person name="Zheng D."/>
            <person name="Pang J."/>
            <person name="Liu Y."/>
            <person name="Luo S."/>
            <person name="Meng S."/>
            <person name="Qian L."/>
            <person name="Wei D."/>
            <person name="Dai S."/>
            <person name="Zhou R."/>
        </authorList>
    </citation>
    <scope>NUCLEOTIDE SEQUENCE [LARGE SCALE GENOMIC DNA]</scope>
    <source>
        <strain evidence="1">BV-YZ2020</strain>
    </source>
</reference>
<evidence type="ECO:0000313" key="1">
    <source>
        <dbReference type="EMBL" id="KAI4295772.1"/>
    </source>
</evidence>
<protein>
    <submittedName>
        <fullName evidence="1">Uncharacterized protein</fullName>
    </submittedName>
</protein>
<proteinExistence type="predicted"/>
<keyword evidence="2" id="KW-1185">Reference proteome</keyword>
<evidence type="ECO:0000313" key="2">
    <source>
        <dbReference type="Proteomes" id="UP000828941"/>
    </source>
</evidence>
<comment type="caution">
    <text evidence="1">The sequence shown here is derived from an EMBL/GenBank/DDBJ whole genome shotgun (WGS) entry which is preliminary data.</text>
</comment>
<dbReference type="EMBL" id="CM039439">
    <property type="protein sequence ID" value="KAI4295772.1"/>
    <property type="molecule type" value="Genomic_DNA"/>
</dbReference>
<organism evidence="1 2">
    <name type="scientific">Bauhinia variegata</name>
    <name type="common">Purple orchid tree</name>
    <name type="synonym">Phanera variegata</name>
    <dbReference type="NCBI Taxonomy" id="167791"/>
    <lineage>
        <taxon>Eukaryota</taxon>
        <taxon>Viridiplantae</taxon>
        <taxon>Streptophyta</taxon>
        <taxon>Embryophyta</taxon>
        <taxon>Tracheophyta</taxon>
        <taxon>Spermatophyta</taxon>
        <taxon>Magnoliopsida</taxon>
        <taxon>eudicotyledons</taxon>
        <taxon>Gunneridae</taxon>
        <taxon>Pentapetalae</taxon>
        <taxon>rosids</taxon>
        <taxon>fabids</taxon>
        <taxon>Fabales</taxon>
        <taxon>Fabaceae</taxon>
        <taxon>Cercidoideae</taxon>
        <taxon>Cercideae</taxon>
        <taxon>Bauhiniinae</taxon>
        <taxon>Bauhinia</taxon>
    </lineage>
</organism>
<sequence>MFHVTNHMTKSVLSFSEIPYYINLIMLISVTNTATLSWVRSLSRNAKFLSPVLTECPPPLFIWITLVLVLNLDSLMNFHMTNLDYCALYCLSEAPFFERKQYNLNHNIFFLLAALLISYMGTSNTIADILVR</sequence>
<accession>A0ACB9KF50</accession>
<gene>
    <name evidence="1" type="ORF">L6164_035782</name>
</gene>
<dbReference type="Proteomes" id="UP000828941">
    <property type="component" value="Chromosome 14"/>
</dbReference>
<name>A0ACB9KF50_BAUVA</name>